<dbReference type="Gene3D" id="3.40.430.10">
    <property type="entry name" value="Dihydrofolate Reductase, subunit A"/>
    <property type="match status" value="1"/>
</dbReference>
<dbReference type="PANTHER" id="PTHR38011:SF11">
    <property type="entry name" value="2,5-DIAMINO-6-RIBOSYLAMINO-4(3H)-PYRIMIDINONE 5'-PHOSPHATE REDUCTASE"/>
    <property type="match status" value="1"/>
</dbReference>
<evidence type="ECO:0000313" key="2">
    <source>
        <dbReference type="EMBL" id="APX73291.1"/>
    </source>
</evidence>
<dbReference type="AlphaFoldDB" id="A0A1P8Q619"/>
<dbReference type="Pfam" id="PF01872">
    <property type="entry name" value="RibD_C"/>
    <property type="match status" value="1"/>
</dbReference>
<dbReference type="KEGG" id="lalw:BTM29_12365"/>
<dbReference type="InterPro" id="IPR050765">
    <property type="entry name" value="Riboflavin_Biosynth_HTPR"/>
</dbReference>
<dbReference type="STRING" id="1847728.BTM29_12365"/>
<evidence type="ECO:0000313" key="3">
    <source>
        <dbReference type="Proteomes" id="UP000187499"/>
    </source>
</evidence>
<dbReference type="GO" id="GO:0008703">
    <property type="term" value="F:5-amino-6-(5-phosphoribosylamino)uracil reductase activity"/>
    <property type="evidence" value="ECO:0007669"/>
    <property type="project" value="InterPro"/>
</dbReference>
<accession>A0A1P8Q619</accession>
<proteinExistence type="predicted"/>
<dbReference type="RefSeq" id="WP_076618535.1">
    <property type="nucleotide sequence ID" value="NZ_CP019323.1"/>
</dbReference>
<sequence>MRKTVFYGAISLDGFLADDNYSLDWLFKYNDNKIMKESYEPFFKTVDTTVMGRKTFDDLLTITNEFPYKDTKNFVLSHRPIESKYIQQVNQPIEEFISELKKQPGKDIWIVGGGKIVSTLIENNLIDSLQIQITPDILGSGIKLFDHINNQPNFTTDYVKQFDDLIDIKYSLKASV</sequence>
<organism evidence="2 3">
    <name type="scientific">Companilactobacillus allii</name>
    <dbReference type="NCBI Taxonomy" id="1847728"/>
    <lineage>
        <taxon>Bacteria</taxon>
        <taxon>Bacillati</taxon>
        <taxon>Bacillota</taxon>
        <taxon>Bacilli</taxon>
        <taxon>Lactobacillales</taxon>
        <taxon>Lactobacillaceae</taxon>
        <taxon>Companilactobacillus</taxon>
    </lineage>
</organism>
<dbReference type="GO" id="GO:0009231">
    <property type="term" value="P:riboflavin biosynthetic process"/>
    <property type="evidence" value="ECO:0007669"/>
    <property type="project" value="InterPro"/>
</dbReference>
<evidence type="ECO:0000259" key="1">
    <source>
        <dbReference type="Pfam" id="PF01872"/>
    </source>
</evidence>
<dbReference type="PANTHER" id="PTHR38011">
    <property type="entry name" value="DIHYDROFOLATE REDUCTASE FAMILY PROTEIN (AFU_ORTHOLOGUE AFUA_8G06820)"/>
    <property type="match status" value="1"/>
</dbReference>
<dbReference type="InterPro" id="IPR002734">
    <property type="entry name" value="RibDG_C"/>
</dbReference>
<dbReference type="EMBL" id="CP019323">
    <property type="protein sequence ID" value="APX73291.1"/>
    <property type="molecule type" value="Genomic_DNA"/>
</dbReference>
<protein>
    <recommendedName>
        <fullName evidence="1">Bacterial bifunctional deaminase-reductase C-terminal domain-containing protein</fullName>
    </recommendedName>
</protein>
<dbReference type="InterPro" id="IPR024072">
    <property type="entry name" value="DHFR-like_dom_sf"/>
</dbReference>
<name>A0A1P8Q619_9LACO</name>
<dbReference type="SUPFAM" id="SSF53597">
    <property type="entry name" value="Dihydrofolate reductase-like"/>
    <property type="match status" value="1"/>
</dbReference>
<feature type="domain" description="Bacterial bifunctional deaminase-reductase C-terminal" evidence="1">
    <location>
        <begin position="9"/>
        <end position="163"/>
    </location>
</feature>
<reference evidence="3" key="1">
    <citation type="submission" date="2016-12" db="EMBL/GenBank/DDBJ databases">
        <authorList>
            <person name="Jung M.Y."/>
            <person name="Lee S.H."/>
        </authorList>
    </citation>
    <scope>NUCLEOTIDE SEQUENCE [LARGE SCALE GENOMIC DNA]</scope>
    <source>
        <strain evidence="3">WiKim39</strain>
    </source>
</reference>
<gene>
    <name evidence="2" type="ORF">BTM29_12365</name>
</gene>
<dbReference type="OrthoDB" id="195113at2"/>
<keyword evidence="3" id="KW-1185">Reference proteome</keyword>
<dbReference type="Proteomes" id="UP000187499">
    <property type="component" value="Chromosome"/>
</dbReference>